<gene>
    <name evidence="4" type="ORF">E6K73_13245</name>
</gene>
<dbReference type="InterPro" id="IPR011043">
    <property type="entry name" value="Gal_Oxase/kelch_b-propeller"/>
</dbReference>
<accession>A0A538S8R5</accession>
<comment type="caution">
    <text evidence="4">The sequence shown here is derived from an EMBL/GenBank/DDBJ whole genome shotgun (WGS) entry which is preliminary data.</text>
</comment>
<dbReference type="Proteomes" id="UP000320184">
    <property type="component" value="Unassembled WGS sequence"/>
</dbReference>
<keyword evidence="1" id="KW-0880">Kelch repeat</keyword>
<dbReference type="SUPFAM" id="SSF50965">
    <property type="entry name" value="Galactose oxidase, central domain"/>
    <property type="match status" value="1"/>
</dbReference>
<dbReference type="NCBIfam" id="TIGR04183">
    <property type="entry name" value="Por_Secre_tail"/>
    <property type="match status" value="1"/>
</dbReference>
<dbReference type="InterPro" id="IPR015915">
    <property type="entry name" value="Kelch-typ_b-propeller"/>
</dbReference>
<sequence>MQRIPRSLQVLGLVAVISAIFSAIFPPPARASTGRSTAAFTPDGEWSSFSAYFYGPTSLASAVYDPLADRLVLFGGVIGATPINKLQALPFAGTLAWSLLPAQGNPPDPRTGGAAVYDASRHRMIYIVASSQFPGLNDVWELDLSSTPRWRRLSPAGTAPAARVYHTLIYDAPRDRVVLFGGQVGGSGANDVWALNLAPVLSWSEISPAGVFPSGRYGHSAIYDPVRQRMIVFGGTTGSGASVNDVWALSLSGVPTWNLVTPSGTEPPAQSYAVAIYDPPRDRMLIHGMGLWALSLGPAPAWSQPVTAGTPPADRSRHAGIYDPVRDRLVFTGGSYSLGGASIATWALSLAGTPTWTELNPRRTQPEPSATSTPSKNIVPDFTHRRYALIELPPSIVGGPAPDGWTVSIDEGVGWRRVPAVNAPSGANHASAFLFNDPTRNRCLAYFPGDTTAWAVALGDTFAWTKLGGATLGPLLNRVGFAAAYEATHDRWLLFGGATSSNTLNDLWVLNLAATPTWTQLSPTGGPPPTRRAGSLVYDPPRDRFLLFGGNFGSGSFPTQLGDLWELSSALQWSQLSPGAGPAARSSASLVYDSVRDRMLLISGNTAFSTFTDIWSLSVSGPASWTQLHPLGSSVAVHGYDPVEDRCFLLGAFGSANDGYTLTSLSFSPPAAPDVVCPPYLTSSVPGVNLAYYLVTSHSPPTEDFDFQINSARNWPSFPLTARRSIDGFTSQYLTVGIPVPDSAAGGPNTFTIHVWRRSDPTARDSCSHSFGAPTGVAVSFGGAEREAGRVKLTWLVLDPALTGAAVERRIPGAAWSSLAKIAPDGFGRFVYEDRTVEPGLRYDYRLGFRGDHGVAYSGMVEIEVPGLALEFAGAWPNPSRRIRISFSLPRTGPARAEVFDIAGRRVISRDVGALGPGPHVVEISQGVDLAPGVYEVRLTQGSQSRTARACVLR</sequence>
<dbReference type="PANTHER" id="PTHR46093">
    <property type="entry name" value="ACYL-COA-BINDING DOMAIN-CONTAINING PROTEIN 5"/>
    <property type="match status" value="1"/>
</dbReference>
<dbReference type="AlphaFoldDB" id="A0A538S8R5"/>
<keyword evidence="2" id="KW-0677">Repeat</keyword>
<organism evidence="4 5">
    <name type="scientific">Eiseniibacteriota bacterium</name>
    <dbReference type="NCBI Taxonomy" id="2212470"/>
    <lineage>
        <taxon>Bacteria</taxon>
        <taxon>Candidatus Eiseniibacteriota</taxon>
    </lineage>
</organism>
<dbReference type="PANTHER" id="PTHR46093:SF3">
    <property type="entry name" value="ACYL-COA-BINDING DOMAIN-CONTAINING PROTEIN 4"/>
    <property type="match status" value="1"/>
</dbReference>
<feature type="compositionally biased region" description="Polar residues" evidence="3">
    <location>
        <begin position="366"/>
        <end position="376"/>
    </location>
</feature>
<proteinExistence type="predicted"/>
<evidence type="ECO:0000256" key="2">
    <source>
        <dbReference type="ARBA" id="ARBA00022737"/>
    </source>
</evidence>
<evidence type="ECO:0000256" key="3">
    <source>
        <dbReference type="SAM" id="MobiDB-lite"/>
    </source>
</evidence>
<dbReference type="Pfam" id="PF24681">
    <property type="entry name" value="Kelch_KLHDC2_KLHL20_DRC7"/>
    <property type="match status" value="2"/>
</dbReference>
<reference evidence="4 5" key="1">
    <citation type="journal article" date="2019" name="Nat. Microbiol.">
        <title>Mediterranean grassland soil C-N compound turnover is dependent on rainfall and depth, and is mediated by genomically divergent microorganisms.</title>
        <authorList>
            <person name="Diamond S."/>
            <person name="Andeer P.F."/>
            <person name="Li Z."/>
            <person name="Crits-Christoph A."/>
            <person name="Burstein D."/>
            <person name="Anantharaman K."/>
            <person name="Lane K.R."/>
            <person name="Thomas B.C."/>
            <person name="Pan C."/>
            <person name="Northen T.R."/>
            <person name="Banfield J.F."/>
        </authorList>
    </citation>
    <scope>NUCLEOTIDE SEQUENCE [LARGE SCALE GENOMIC DNA]</scope>
    <source>
        <strain evidence="4">WS_3</strain>
    </source>
</reference>
<dbReference type="EMBL" id="VBOT01000168">
    <property type="protein sequence ID" value="TMQ47726.1"/>
    <property type="molecule type" value="Genomic_DNA"/>
</dbReference>
<dbReference type="InterPro" id="IPR026444">
    <property type="entry name" value="Secre_tail"/>
</dbReference>
<name>A0A538S8R5_UNCEI</name>
<dbReference type="SUPFAM" id="SSF117281">
    <property type="entry name" value="Kelch motif"/>
    <property type="match status" value="1"/>
</dbReference>
<evidence type="ECO:0000313" key="4">
    <source>
        <dbReference type="EMBL" id="TMQ47726.1"/>
    </source>
</evidence>
<dbReference type="Gene3D" id="2.120.10.80">
    <property type="entry name" value="Kelch-type beta propeller"/>
    <property type="match status" value="2"/>
</dbReference>
<protein>
    <submittedName>
        <fullName evidence="4">T9SS type A sorting domain-containing protein</fullName>
    </submittedName>
</protein>
<evidence type="ECO:0000313" key="5">
    <source>
        <dbReference type="Proteomes" id="UP000320184"/>
    </source>
</evidence>
<evidence type="ECO:0000256" key="1">
    <source>
        <dbReference type="ARBA" id="ARBA00022441"/>
    </source>
</evidence>
<feature type="region of interest" description="Disordered" evidence="3">
    <location>
        <begin position="357"/>
        <end position="377"/>
    </location>
</feature>